<dbReference type="InterPro" id="IPR016181">
    <property type="entry name" value="Acyl_CoA_acyltransferase"/>
</dbReference>
<dbReference type="Pfam" id="PF13302">
    <property type="entry name" value="Acetyltransf_3"/>
    <property type="match status" value="1"/>
</dbReference>
<dbReference type="InterPro" id="IPR051531">
    <property type="entry name" value="N-acetyltransferase"/>
</dbReference>
<dbReference type="EMBL" id="CP117411">
    <property type="protein sequence ID" value="WCT74583.1"/>
    <property type="molecule type" value="Genomic_DNA"/>
</dbReference>
<sequence>MADTVIETPRLRLRPHRASDYAAALALWQEPDVFRHITGQPIGAEDQWHRVMRFIGHWTAFGYGMFLVEDKATGQMLGEIGLADFHRGLGPDFDGAPEAAWVLGPWAHGQGIAREGMEAVLAWAHARMGAVRIVSMITPLNEASVGLARRLGFEAVRTASYRERPIITFERTLG</sequence>
<protein>
    <submittedName>
        <fullName evidence="2">GNAT family N-acetyltransferase</fullName>
    </submittedName>
</protein>
<reference evidence="2 3" key="1">
    <citation type="submission" date="2023-02" db="EMBL/GenBank/DDBJ databases">
        <title>Genome sequence of Sphingomonas naphthae.</title>
        <authorList>
            <person name="Kim S."/>
            <person name="Heo J."/>
            <person name="Kwon S.-W."/>
        </authorList>
    </citation>
    <scope>NUCLEOTIDE SEQUENCE [LARGE SCALE GENOMIC DNA]</scope>
    <source>
        <strain evidence="2 3">KACC 18716</strain>
    </source>
</reference>
<evidence type="ECO:0000313" key="3">
    <source>
        <dbReference type="Proteomes" id="UP001220395"/>
    </source>
</evidence>
<keyword evidence="3" id="KW-1185">Reference proteome</keyword>
<organism evidence="2 3">
    <name type="scientific">Sphingomonas naphthae</name>
    <dbReference type="NCBI Taxonomy" id="1813468"/>
    <lineage>
        <taxon>Bacteria</taxon>
        <taxon>Pseudomonadati</taxon>
        <taxon>Pseudomonadota</taxon>
        <taxon>Alphaproteobacteria</taxon>
        <taxon>Sphingomonadales</taxon>
        <taxon>Sphingomonadaceae</taxon>
        <taxon>Sphingomonas</taxon>
    </lineage>
</organism>
<dbReference type="Proteomes" id="UP001220395">
    <property type="component" value="Chromosome"/>
</dbReference>
<dbReference type="PANTHER" id="PTHR43792">
    <property type="entry name" value="GNAT FAMILY, PUTATIVE (AFU_ORTHOLOGUE AFUA_3G00765)-RELATED-RELATED"/>
    <property type="match status" value="1"/>
</dbReference>
<accession>A0ABY7TMX2</accession>
<name>A0ABY7TMX2_9SPHN</name>
<dbReference type="RefSeq" id="WP_273689742.1">
    <property type="nucleotide sequence ID" value="NZ_CP117411.1"/>
</dbReference>
<evidence type="ECO:0000313" key="2">
    <source>
        <dbReference type="EMBL" id="WCT74583.1"/>
    </source>
</evidence>
<dbReference type="Gene3D" id="3.40.630.30">
    <property type="match status" value="1"/>
</dbReference>
<evidence type="ECO:0000259" key="1">
    <source>
        <dbReference type="PROSITE" id="PS51186"/>
    </source>
</evidence>
<dbReference type="SUPFAM" id="SSF55729">
    <property type="entry name" value="Acyl-CoA N-acyltransferases (Nat)"/>
    <property type="match status" value="1"/>
</dbReference>
<dbReference type="PROSITE" id="PS51186">
    <property type="entry name" value="GNAT"/>
    <property type="match status" value="1"/>
</dbReference>
<dbReference type="InterPro" id="IPR000182">
    <property type="entry name" value="GNAT_dom"/>
</dbReference>
<dbReference type="PANTHER" id="PTHR43792:SF16">
    <property type="entry name" value="N-ACETYLTRANSFERASE DOMAIN-CONTAINING PROTEIN"/>
    <property type="match status" value="1"/>
</dbReference>
<proteinExistence type="predicted"/>
<gene>
    <name evidence="2" type="ORF">PQ455_04965</name>
</gene>
<feature type="domain" description="N-acetyltransferase" evidence="1">
    <location>
        <begin position="11"/>
        <end position="174"/>
    </location>
</feature>